<evidence type="ECO:0000313" key="2">
    <source>
        <dbReference type="Proteomes" id="UP001497525"/>
    </source>
</evidence>
<name>A0AAV2T6P1_CALDB</name>
<protein>
    <submittedName>
        <fullName evidence="1">Uncharacterized protein</fullName>
    </submittedName>
</protein>
<sequence>MHKTLMGVAASVDRIAENCKHIKKSIDSLHTGERNAAITLPNCPTAPMYTMEQLVALNSKLGDERYDRELVLQSDQLKIISGGDLRTLVRNLLSRLISPSVSEEIHCTGRGRSFVFKNSRLHGFLLNQVCQQLGFATVAATLPTLKHACGSNHGGSNLGLKILR</sequence>
<organism evidence="1 2">
    <name type="scientific">Calicophoron daubneyi</name>
    <name type="common">Rumen fluke</name>
    <name type="synonym">Paramphistomum daubneyi</name>
    <dbReference type="NCBI Taxonomy" id="300641"/>
    <lineage>
        <taxon>Eukaryota</taxon>
        <taxon>Metazoa</taxon>
        <taxon>Spiralia</taxon>
        <taxon>Lophotrochozoa</taxon>
        <taxon>Platyhelminthes</taxon>
        <taxon>Trematoda</taxon>
        <taxon>Digenea</taxon>
        <taxon>Plagiorchiida</taxon>
        <taxon>Pronocephalata</taxon>
        <taxon>Paramphistomoidea</taxon>
        <taxon>Paramphistomidae</taxon>
        <taxon>Calicophoron</taxon>
    </lineage>
</organism>
<dbReference type="AlphaFoldDB" id="A0AAV2T6P1"/>
<proteinExistence type="predicted"/>
<accession>A0AAV2T6P1</accession>
<evidence type="ECO:0000313" key="1">
    <source>
        <dbReference type="EMBL" id="CAL5132075.1"/>
    </source>
</evidence>
<gene>
    <name evidence="1" type="ORF">CDAUBV1_LOCUS4589</name>
</gene>
<dbReference type="Proteomes" id="UP001497525">
    <property type="component" value="Unassembled WGS sequence"/>
</dbReference>
<reference evidence="1" key="1">
    <citation type="submission" date="2024-06" db="EMBL/GenBank/DDBJ databases">
        <authorList>
            <person name="Liu X."/>
            <person name="Lenzi L."/>
            <person name="Haldenby T S."/>
            <person name="Uol C."/>
        </authorList>
    </citation>
    <scope>NUCLEOTIDE SEQUENCE</scope>
</reference>
<dbReference type="EMBL" id="CAXLJL010000112">
    <property type="protein sequence ID" value="CAL5132075.1"/>
    <property type="molecule type" value="Genomic_DNA"/>
</dbReference>
<comment type="caution">
    <text evidence="1">The sequence shown here is derived from an EMBL/GenBank/DDBJ whole genome shotgun (WGS) entry which is preliminary data.</text>
</comment>